<dbReference type="RefSeq" id="WP_190905682.1">
    <property type="nucleotide sequence ID" value="NZ_JACJTQ010000004.1"/>
</dbReference>
<gene>
    <name evidence="1" type="ORF">H6G68_05150</name>
</gene>
<reference evidence="1 2" key="1">
    <citation type="journal article" date="2020" name="ISME J.">
        <title>Comparative genomics reveals insights into cyanobacterial evolution and habitat adaptation.</title>
        <authorList>
            <person name="Chen M.Y."/>
            <person name="Teng W.K."/>
            <person name="Zhao L."/>
            <person name="Hu C.X."/>
            <person name="Zhou Y.K."/>
            <person name="Han B.P."/>
            <person name="Song L.R."/>
            <person name="Shu W.S."/>
        </authorList>
    </citation>
    <scope>NUCLEOTIDE SEQUENCE [LARGE SCALE GENOMIC DNA]</scope>
    <source>
        <strain evidence="1 2">FACHB-362</strain>
    </source>
</reference>
<sequence length="48" mass="5072">MTNLSGKPVSFWIDSTLATTYLSLENSVSVDVAIASGGKDLEIIKNAN</sequence>
<keyword evidence="2" id="KW-1185">Reference proteome</keyword>
<accession>A0ABR8J265</accession>
<comment type="caution">
    <text evidence="1">The sequence shown here is derived from an EMBL/GenBank/DDBJ whole genome shotgun (WGS) entry which is preliminary data.</text>
</comment>
<organism evidence="1 2">
    <name type="scientific">Anabaena catenula FACHB-362</name>
    <dbReference type="NCBI Taxonomy" id="2692877"/>
    <lineage>
        <taxon>Bacteria</taxon>
        <taxon>Bacillati</taxon>
        <taxon>Cyanobacteriota</taxon>
        <taxon>Cyanophyceae</taxon>
        <taxon>Nostocales</taxon>
        <taxon>Nostocaceae</taxon>
        <taxon>Anabaena</taxon>
    </lineage>
</organism>
<evidence type="ECO:0000313" key="2">
    <source>
        <dbReference type="Proteomes" id="UP000660381"/>
    </source>
</evidence>
<protein>
    <submittedName>
        <fullName evidence="1">Uncharacterized protein</fullName>
    </submittedName>
</protein>
<dbReference type="EMBL" id="JACJTQ010000004">
    <property type="protein sequence ID" value="MBD2691151.1"/>
    <property type="molecule type" value="Genomic_DNA"/>
</dbReference>
<proteinExistence type="predicted"/>
<evidence type="ECO:0000313" key="1">
    <source>
        <dbReference type="EMBL" id="MBD2691151.1"/>
    </source>
</evidence>
<dbReference type="Proteomes" id="UP000660381">
    <property type="component" value="Unassembled WGS sequence"/>
</dbReference>
<name>A0ABR8J265_9NOST</name>